<keyword evidence="1" id="KW-0732">Signal</keyword>
<dbReference type="PROSITE" id="PS00330">
    <property type="entry name" value="HEMOLYSIN_CALCIUM"/>
    <property type="match status" value="1"/>
</dbReference>
<dbReference type="Gene3D" id="3.60.10.10">
    <property type="entry name" value="Endonuclease/exonuclease/phosphatase"/>
    <property type="match status" value="1"/>
</dbReference>
<dbReference type="PANTHER" id="PTHR42834:SF1">
    <property type="entry name" value="ENDONUCLEASE_EXONUCLEASE_PHOSPHATASE FAMILY PROTEIN (AFU_ORTHOLOGUE AFUA_3G09210)"/>
    <property type="match status" value="1"/>
</dbReference>
<dbReference type="GO" id="GO:0016787">
    <property type="term" value="F:hydrolase activity"/>
    <property type="evidence" value="ECO:0007669"/>
    <property type="project" value="InterPro"/>
</dbReference>
<proteinExistence type="predicted"/>
<organism evidence="5 6">
    <name type="scientific">Terrihabitans soli</name>
    <dbReference type="NCBI Taxonomy" id="708113"/>
    <lineage>
        <taxon>Bacteria</taxon>
        <taxon>Pseudomonadati</taxon>
        <taxon>Pseudomonadota</taxon>
        <taxon>Alphaproteobacteria</taxon>
        <taxon>Hyphomicrobiales</taxon>
        <taxon>Terrihabitans</taxon>
    </lineage>
</organism>
<evidence type="ECO:0000313" key="6">
    <source>
        <dbReference type="Proteomes" id="UP000515317"/>
    </source>
</evidence>
<evidence type="ECO:0000313" key="5">
    <source>
        <dbReference type="EMBL" id="BCJ89619.1"/>
    </source>
</evidence>
<gene>
    <name evidence="5" type="ORF">IZ6_03540</name>
</gene>
<dbReference type="GO" id="GO:0005509">
    <property type="term" value="F:calcium ion binding"/>
    <property type="evidence" value="ECO:0007669"/>
    <property type="project" value="InterPro"/>
</dbReference>
<dbReference type="SMART" id="SM00237">
    <property type="entry name" value="Calx_beta"/>
    <property type="match status" value="1"/>
</dbReference>
<dbReference type="InterPro" id="IPR038081">
    <property type="entry name" value="CalX-like_sf"/>
</dbReference>
<dbReference type="SUPFAM" id="SSF141072">
    <property type="entry name" value="CalX-like"/>
    <property type="match status" value="1"/>
</dbReference>
<dbReference type="Pfam" id="PF00353">
    <property type="entry name" value="HemolysinCabind"/>
    <property type="match status" value="3"/>
</dbReference>
<dbReference type="InterPro" id="IPR036907">
    <property type="entry name" value="5'-Nucleotdase_C_sf"/>
</dbReference>
<dbReference type="SUPFAM" id="SSF51120">
    <property type="entry name" value="beta-Roll"/>
    <property type="match status" value="1"/>
</dbReference>
<dbReference type="Gene3D" id="3.60.21.10">
    <property type="match status" value="1"/>
</dbReference>
<dbReference type="Pfam" id="PF03160">
    <property type="entry name" value="Calx-beta"/>
    <property type="match status" value="1"/>
</dbReference>
<dbReference type="Gene3D" id="2.60.40.2030">
    <property type="match status" value="1"/>
</dbReference>
<dbReference type="Gene3D" id="3.90.780.10">
    <property type="entry name" value="5'-Nucleotidase, C-terminal domain"/>
    <property type="match status" value="1"/>
</dbReference>
<dbReference type="InterPro" id="IPR011049">
    <property type="entry name" value="Serralysin-like_metalloprot_C"/>
</dbReference>
<dbReference type="KEGG" id="tso:IZ6_03540"/>
<dbReference type="InterPro" id="IPR008334">
    <property type="entry name" value="5'-Nucleotdase_C"/>
</dbReference>
<dbReference type="SUPFAM" id="SSF55816">
    <property type="entry name" value="5'-nucleotidase (syn. UDP-sugar hydrolase), C-terminal domain"/>
    <property type="match status" value="1"/>
</dbReference>
<dbReference type="GO" id="GO:0009166">
    <property type="term" value="P:nucleotide catabolic process"/>
    <property type="evidence" value="ECO:0007669"/>
    <property type="project" value="InterPro"/>
</dbReference>
<dbReference type="SUPFAM" id="SSF56300">
    <property type="entry name" value="Metallo-dependent phosphatases"/>
    <property type="match status" value="1"/>
</dbReference>
<protein>
    <recommendedName>
        <fullName evidence="4">Calx-beta domain-containing protein</fullName>
    </recommendedName>
</protein>
<dbReference type="InterPro" id="IPR047971">
    <property type="entry name" value="ExeM-like"/>
</dbReference>
<evidence type="ECO:0000259" key="4">
    <source>
        <dbReference type="SMART" id="SM00237"/>
    </source>
</evidence>
<dbReference type="RefSeq" id="WP_222876317.1">
    <property type="nucleotide sequence ID" value="NZ_AP023361.1"/>
</dbReference>
<dbReference type="PRINTS" id="PR00313">
    <property type="entry name" value="CABNDNGRPT"/>
</dbReference>
<evidence type="ECO:0000256" key="3">
    <source>
        <dbReference type="ARBA" id="ARBA00022837"/>
    </source>
</evidence>
<dbReference type="InterPro" id="IPR029052">
    <property type="entry name" value="Metallo-depent_PP-like"/>
</dbReference>
<dbReference type="GO" id="GO:0016020">
    <property type="term" value="C:membrane"/>
    <property type="evidence" value="ECO:0007669"/>
    <property type="project" value="InterPro"/>
</dbReference>
<dbReference type="NCBIfam" id="NF033681">
    <property type="entry name" value="ExeM_NucH_DNase"/>
    <property type="match status" value="1"/>
</dbReference>
<dbReference type="InterPro" id="IPR001343">
    <property type="entry name" value="Hemolysn_Ca-bd"/>
</dbReference>
<dbReference type="GO" id="GO:0007154">
    <property type="term" value="P:cell communication"/>
    <property type="evidence" value="ECO:0007669"/>
    <property type="project" value="InterPro"/>
</dbReference>
<dbReference type="EMBL" id="AP023361">
    <property type="protein sequence ID" value="BCJ89619.1"/>
    <property type="molecule type" value="Genomic_DNA"/>
</dbReference>
<dbReference type="CDD" id="cd04486">
    <property type="entry name" value="YhcR_OBF_like"/>
    <property type="match status" value="1"/>
</dbReference>
<sequence length="1834" mass="191673">MSTTPHILANGNLTQDWSNTGLITANDDWSGIGGIVGYLGDIDAGSPTGVDPTTLIGEGLGAVDVIANQTTPNTATAGGVAEFQIADPTIALNGSGTADAPSLVLYLDASSREEVRIEFDARDIDGSADNAIQPIAVQYRLGSAGAWTNAPGGFDGDVTTQSTATETTHFNVLLPAEVNGRADLQVRILTTNAAGNDEWVGIDNINVSSEPADTAVTTVSIGDVSISEGDAGTQVMTFTVTRSDNTSSFDVDYDTADGSANSGSDYVAAQGVVSFTAGGSLTQQISITINGDTDSEPNEAFTVELSNATNGAQIADASATGTVTNDDVTITKISAIQGTGVTNTMNNQIVTVEAIVVGDFQTGDADNARNLNGFYLQEEITDSDGNVSTSEGIFVFGGMTGLNVGDRVRVTGSLTENFGMTQLNANTISVVQAGAVADISTMAAVIDLPTAGVTLNQNGQYQPDLEAYEGMLVTIPETLTVSEQFNLDRFNDIKLVAGDRPAQFTHDNDPDVAGYQQHLQEVGSRTITYDDGLNSQNQPIGNLDGYGPTYNTANAPRMGDTVTGLTGVLDYQWAGASADGSTWRVRAVENGANEFESVNERPETPPDVGGNIQVGSFNVLNYFKTLNTINEATGAPDNPADNTAVGLDPRGANDINEFNRQTEKLVNVLCAMDADILGLIEIENDFLPGSAGNALEYLVNQMNAQLGSAVYSWVNPGQQFVGSDAISVACIYKPSEVRIALDTTIEILSDADLPQELLDRSTVDGVFNGLNTSRNVLTVTFEDLDTGGEFTAAINHFKSKSGAGTGSDADQLDGQGAWQNQRELAAEALTEWLATDPTGSGDDDIMLLGDFNAYFKEDAVGIIEDAGYENLQLRLEDPYSYVFDGQIGSLDYIFANEGLASQVTGVAEWHINADEADALDYNTDFGRDPTIFDADTLARVSDHDPILVGLNLQEEDVPVTFKLQLLHFSDAEAGLLAPQTAKNLAALVDKFEDEYANTLVLSSGDNFLPGPFIAAGTDPSVREAINAATGSTMAAGVNQPIAAADIAILNAIGIEASTIGNHDFDLGSKVLRDAITPGSVAGWNGANFAYLSANLDFSADADLNPRFTNTVGNGATPTAEASTLKGRVAPAAVITEGGQKIGIIGATTQLLESISSPTGTEVKGFPTDGTEVDDMTLLAAQLQPIIDEMIAEGINKIIVQSHLQQIANEQLLATKLRGVDIIIGGGSNTRLADSDDELGSFPGHSPVAEGTYPIVTAGADGKTTLIVNTDGEYTYLGRLTVEFDDNGEIIVGSLNPAESGAYVATAAEVAEAWGVSEAELEATAFANGTRGDKVRDVTDAIQNVINVKDGNVLGKSDVYLEGERAIIRTEETNLGNLTADANLWYGKQVDGTVLVSLKNGGGVRSAIGTVSEPDPVTGEIDKLPPDGGVSQLDIENSLRFNNALSLVTVTAEQLLLVLEHAVRATTATATPGQFAQIGGIAYSFDMDLPPGNRVLSAALIDENGNPTIALVEDGELVANPALPIRMVTLSFLLTGGDSYPLQQFIAANPGFANVVNLTPDLVPDAGQESSFAAEGTEQDAFAEYLKEFYEETAYNDADTDRTGDTRIQNLNFRDDTILDGKTVTGGSKNETLNGDDFANVIDGRGGNDTINGGGGKDLLLGGDGHDKVNGGRGNDALVGGEGDDTLKGDEGRDLLLGGARNDKLEGGSGNDVLIGGSGNDEMTGGEGADIFVFGNSFNRDSITDFNAAEDRIIVLTDAQIATLTADLSDINAVLASFDAITTGIGAGASFKNISGGVEINSSVFGKVLLEDLSIAELRAGGHMVGNQPVGDWYV</sequence>
<evidence type="ECO:0000256" key="2">
    <source>
        <dbReference type="ARBA" id="ARBA00022737"/>
    </source>
</evidence>
<accession>A0A6S6QL65</accession>
<keyword evidence="3" id="KW-0106">Calcium</keyword>
<dbReference type="PRINTS" id="PR01607">
    <property type="entry name" value="APYRASEFAMLY"/>
</dbReference>
<dbReference type="SUPFAM" id="SSF56219">
    <property type="entry name" value="DNase I-like"/>
    <property type="match status" value="1"/>
</dbReference>
<feature type="domain" description="Calx-beta" evidence="4">
    <location>
        <begin position="205"/>
        <end position="306"/>
    </location>
</feature>
<keyword evidence="6" id="KW-1185">Reference proteome</keyword>
<dbReference type="InterPro" id="IPR018511">
    <property type="entry name" value="Hemolysin-typ_Ca-bd_CS"/>
</dbReference>
<dbReference type="InterPro" id="IPR006179">
    <property type="entry name" value="5_nucleotidase/apyrase"/>
</dbReference>
<reference evidence="5 6" key="1">
    <citation type="submission" date="2020-08" db="EMBL/GenBank/DDBJ databases">
        <title>Genome sequence of Rhizobiales bacterium strain IZ6.</title>
        <authorList>
            <person name="Nakai R."/>
            <person name="Naganuma T."/>
        </authorList>
    </citation>
    <scope>NUCLEOTIDE SEQUENCE [LARGE SCALE GENOMIC DNA]</scope>
    <source>
        <strain evidence="5 6">IZ6</strain>
    </source>
</reference>
<name>A0A6S6QL65_9HYPH</name>
<evidence type="ECO:0000256" key="1">
    <source>
        <dbReference type="ARBA" id="ARBA00022729"/>
    </source>
</evidence>
<dbReference type="PANTHER" id="PTHR42834">
    <property type="entry name" value="ENDONUCLEASE/EXONUCLEASE/PHOSPHATASE FAMILY PROTEIN (AFU_ORTHOLOGUE AFUA_3G09210)"/>
    <property type="match status" value="1"/>
</dbReference>
<dbReference type="InterPro" id="IPR003644">
    <property type="entry name" value="Calx_beta"/>
</dbReference>
<dbReference type="Pfam" id="PF02872">
    <property type="entry name" value="5_nucleotid_C"/>
    <property type="match status" value="1"/>
</dbReference>
<dbReference type="Proteomes" id="UP000515317">
    <property type="component" value="Chromosome"/>
</dbReference>
<dbReference type="CDD" id="cd10283">
    <property type="entry name" value="MnuA_DNase1-like"/>
    <property type="match status" value="1"/>
</dbReference>
<dbReference type="InterPro" id="IPR036691">
    <property type="entry name" value="Endo/exonu/phosph_ase_sf"/>
</dbReference>
<dbReference type="Gene3D" id="2.150.10.10">
    <property type="entry name" value="Serralysin-like metalloprotease, C-terminal"/>
    <property type="match status" value="1"/>
</dbReference>
<keyword evidence="2" id="KW-0677">Repeat</keyword>